<dbReference type="CDD" id="cd21340">
    <property type="entry name" value="PPP1R42"/>
    <property type="match status" value="1"/>
</dbReference>
<dbReference type="Proteomes" id="UP000824782">
    <property type="component" value="Unassembled WGS sequence"/>
</dbReference>
<sequence>MVRLTLDLIARNNNHLRNRKDETITQYLKRITHVNFSNKHIDCLDDLSACRNLTVLYLYDNNIREIRSLGFLTSLTHLYLQNNCISCIDSLSGLKRLEKLYLGGNYLTVIEGLEGLEELRELHIESQKIPPGEKLLFDPRTLHSLSKSLSVLNISNNSIDELKELSVLGNISQLVAVDNHLNDIKRLTNSCHFLNGTCHPNILMGNEKDLEFVLRKWPRLWRMDLTGNPICQKPKYRDKVIVISKTLEILDGKEIKEMARQFLLNWKASKDARKKSKEENTADRLVFQQLYGFDHPQAILPTQYQNQKYIEKDKPKYFLMAQMPSDPKPSHLQKTLAKRTIDISEDIRQLAVKDPTSSLPGQDVLEPHLHSQVVL</sequence>
<evidence type="ECO:0000313" key="4">
    <source>
        <dbReference type="Proteomes" id="UP000824782"/>
    </source>
</evidence>
<dbReference type="SMART" id="SM00365">
    <property type="entry name" value="LRR_SD22"/>
    <property type="match status" value="3"/>
</dbReference>
<keyword evidence="2" id="KW-0677">Repeat</keyword>
<dbReference type="Pfam" id="PF13855">
    <property type="entry name" value="LRR_8"/>
    <property type="match status" value="1"/>
</dbReference>
<dbReference type="AlphaFoldDB" id="A0AAV7BE81"/>
<keyword evidence="4" id="KW-1185">Reference proteome</keyword>
<dbReference type="EMBL" id="WNYA01000005">
    <property type="protein sequence ID" value="KAG8570707.1"/>
    <property type="molecule type" value="Genomic_DNA"/>
</dbReference>
<proteinExistence type="predicted"/>
<dbReference type="PROSITE" id="PS51450">
    <property type="entry name" value="LRR"/>
    <property type="match status" value="4"/>
</dbReference>
<reference evidence="3" key="1">
    <citation type="thesis" date="2020" institute="ProQuest LLC" country="789 East Eisenhower Parkway, Ann Arbor, MI, USA">
        <title>Comparative Genomics and Chromosome Evolution.</title>
        <authorList>
            <person name="Mudd A.B."/>
        </authorList>
    </citation>
    <scope>NUCLEOTIDE SEQUENCE</scope>
    <source>
        <strain evidence="3">237g6f4</strain>
        <tissue evidence="3">Blood</tissue>
    </source>
</reference>
<protein>
    <recommendedName>
        <fullName evidence="5">Protein phosphatase 1 regulatory subunit 42</fullName>
    </recommendedName>
</protein>
<comment type="caution">
    <text evidence="3">The sequence shown here is derived from an EMBL/GenBank/DDBJ whole genome shotgun (WGS) entry which is preliminary data.</text>
</comment>
<keyword evidence="1" id="KW-0433">Leucine-rich repeat</keyword>
<dbReference type="Gene3D" id="3.80.10.10">
    <property type="entry name" value="Ribonuclease Inhibitor"/>
    <property type="match status" value="2"/>
</dbReference>
<evidence type="ECO:0000256" key="1">
    <source>
        <dbReference type="ARBA" id="ARBA00022614"/>
    </source>
</evidence>
<evidence type="ECO:0000313" key="3">
    <source>
        <dbReference type="EMBL" id="KAG8570707.1"/>
    </source>
</evidence>
<dbReference type="PANTHER" id="PTHR46652:SF3">
    <property type="entry name" value="LEUCINE-RICH REPEAT-CONTAINING PROTEIN 9"/>
    <property type="match status" value="1"/>
</dbReference>
<gene>
    <name evidence="3" type="ORF">GDO81_011380</name>
</gene>
<dbReference type="InterPro" id="IPR001611">
    <property type="entry name" value="Leu-rich_rpt"/>
</dbReference>
<name>A0AAV7BE81_ENGPU</name>
<organism evidence="3 4">
    <name type="scientific">Engystomops pustulosus</name>
    <name type="common">Tungara frog</name>
    <name type="synonym">Physalaemus pustulosus</name>
    <dbReference type="NCBI Taxonomy" id="76066"/>
    <lineage>
        <taxon>Eukaryota</taxon>
        <taxon>Metazoa</taxon>
        <taxon>Chordata</taxon>
        <taxon>Craniata</taxon>
        <taxon>Vertebrata</taxon>
        <taxon>Euteleostomi</taxon>
        <taxon>Amphibia</taxon>
        <taxon>Batrachia</taxon>
        <taxon>Anura</taxon>
        <taxon>Neobatrachia</taxon>
        <taxon>Hyloidea</taxon>
        <taxon>Leptodactylidae</taxon>
        <taxon>Leiuperinae</taxon>
        <taxon>Engystomops</taxon>
    </lineage>
</organism>
<accession>A0AAV7BE81</accession>
<evidence type="ECO:0008006" key="5">
    <source>
        <dbReference type="Google" id="ProtNLM"/>
    </source>
</evidence>
<dbReference type="InterPro" id="IPR032675">
    <property type="entry name" value="LRR_dom_sf"/>
</dbReference>
<evidence type="ECO:0000256" key="2">
    <source>
        <dbReference type="ARBA" id="ARBA00022737"/>
    </source>
</evidence>
<dbReference type="SUPFAM" id="SSF52058">
    <property type="entry name" value="L domain-like"/>
    <property type="match status" value="1"/>
</dbReference>
<dbReference type="PANTHER" id="PTHR46652">
    <property type="entry name" value="LEUCINE-RICH REPEAT AND IQ DOMAIN-CONTAINING PROTEIN 1-RELATED"/>
    <property type="match status" value="1"/>
</dbReference>
<dbReference type="InterPro" id="IPR050836">
    <property type="entry name" value="SDS22/Internalin_LRR"/>
</dbReference>